<organism evidence="2">
    <name type="scientific">uncultured Caudovirales phage</name>
    <dbReference type="NCBI Taxonomy" id="2100421"/>
    <lineage>
        <taxon>Viruses</taxon>
        <taxon>Duplodnaviria</taxon>
        <taxon>Heunggongvirae</taxon>
        <taxon>Uroviricota</taxon>
        <taxon>Caudoviricetes</taxon>
        <taxon>Peduoviridae</taxon>
        <taxon>Maltschvirus</taxon>
        <taxon>Maltschvirus maltsch</taxon>
    </lineage>
</organism>
<protein>
    <submittedName>
        <fullName evidence="2">Uncharacterized protein</fullName>
    </submittedName>
</protein>
<name>A0A6J7WY73_9CAUD</name>
<feature type="region of interest" description="Disordered" evidence="1">
    <location>
        <begin position="458"/>
        <end position="483"/>
    </location>
</feature>
<evidence type="ECO:0000256" key="1">
    <source>
        <dbReference type="SAM" id="MobiDB-lite"/>
    </source>
</evidence>
<evidence type="ECO:0000313" key="2">
    <source>
        <dbReference type="EMBL" id="CAB5222747.1"/>
    </source>
</evidence>
<reference evidence="2" key="1">
    <citation type="submission" date="2020-05" db="EMBL/GenBank/DDBJ databases">
        <authorList>
            <person name="Chiriac C."/>
            <person name="Salcher M."/>
            <person name="Ghai R."/>
            <person name="Kavagutti S V."/>
        </authorList>
    </citation>
    <scope>NUCLEOTIDE SEQUENCE</scope>
</reference>
<sequence>MADFDLGGLLFGNAPSIGLEGYLDPEQLKRMQQQGVMQAAMALLKASGPSTQRVGLGQALGGAYEAGQAGYQQAQQQGLAAMMTKQKLDEAKRAQQMQENYAKMVAGLTGGEAPGVSAMTPESALAAPVTAQLPAGPTIARSEMIGQPTRNLGGPAVGGAQMPRSTLTPQMATLLSQMTPKEGIQKLYELSQPPKTQGQPFKAADGNYYIQTENGGVIPAPIAPADLGAEEYGAPVAQVVNGQIQMVQYNKKGDSRVAQNTMPYEPQSPDIRSVEYLLGKNLGGTGTAGMGQVGEYRRTLAPITKVNVPVDMTGGQKGFENEMSLGKAFKAEPIYKDYNDMQSAYGQVVSSLKQGTPIGDVAGATKVMKLLDPGSVVRESELGIAMAAAGRMDRLQNYFSNMMSGQKLTPTQRDDFQSLSNELYAAAGQAYNKKRQEYEEFGTSYGFKNLGTALGKQAQVPSLMRGGPGSAERKPLGSIFQPR</sequence>
<proteinExistence type="predicted"/>
<gene>
    <name evidence="2" type="ORF">UFOVP377_30</name>
</gene>
<accession>A0A6J7WY73</accession>
<dbReference type="EMBL" id="LR798314">
    <property type="protein sequence ID" value="CAB5222747.1"/>
    <property type="molecule type" value="Genomic_DNA"/>
</dbReference>